<keyword evidence="6 11" id="KW-0732">Signal</keyword>
<keyword evidence="9" id="KW-0472">Membrane</keyword>
<comment type="subunit">
    <text evidence="2">Homotrimer.</text>
</comment>
<gene>
    <name evidence="13" type="ORF">SM757_24665</name>
</gene>
<keyword evidence="10" id="KW-0998">Cell outer membrane</keyword>
<keyword evidence="5" id="KW-0812">Transmembrane</keyword>
<keyword evidence="3" id="KW-0813">Transport</keyword>
<evidence type="ECO:0000313" key="13">
    <source>
        <dbReference type="EMBL" id="MDZ5459777.1"/>
    </source>
</evidence>
<evidence type="ECO:0000256" key="4">
    <source>
        <dbReference type="ARBA" id="ARBA00022452"/>
    </source>
</evidence>
<evidence type="ECO:0000256" key="6">
    <source>
        <dbReference type="ARBA" id="ARBA00022729"/>
    </source>
</evidence>
<protein>
    <submittedName>
        <fullName evidence="13">Porin</fullName>
    </submittedName>
</protein>
<feature type="domain" description="Porin" evidence="12">
    <location>
        <begin position="9"/>
        <end position="332"/>
    </location>
</feature>
<comment type="subcellular location">
    <subcellularLocation>
        <location evidence="1">Cell outer membrane</location>
        <topology evidence="1">Multi-pass membrane protein</topology>
    </subcellularLocation>
</comment>
<evidence type="ECO:0000256" key="9">
    <source>
        <dbReference type="ARBA" id="ARBA00023136"/>
    </source>
</evidence>
<dbReference type="InterPro" id="IPR023614">
    <property type="entry name" value="Porin_dom_sf"/>
</dbReference>
<dbReference type="EMBL" id="JAXOJX010000050">
    <property type="protein sequence ID" value="MDZ5459777.1"/>
    <property type="molecule type" value="Genomic_DNA"/>
</dbReference>
<evidence type="ECO:0000256" key="2">
    <source>
        <dbReference type="ARBA" id="ARBA00011233"/>
    </source>
</evidence>
<dbReference type="RefSeq" id="WP_322467429.1">
    <property type="nucleotide sequence ID" value="NZ_JAXOJX010000050.1"/>
</dbReference>
<accession>A0ABU5ILK4</accession>
<dbReference type="PANTHER" id="PTHR34501:SF9">
    <property type="entry name" value="MAJOR OUTER MEMBRANE PROTEIN P.IA"/>
    <property type="match status" value="1"/>
</dbReference>
<feature type="signal peptide" evidence="11">
    <location>
        <begin position="1"/>
        <end position="20"/>
    </location>
</feature>
<name>A0ABU5ILK4_9BURK</name>
<reference evidence="13 14" key="1">
    <citation type="submission" date="2023-11" db="EMBL/GenBank/DDBJ databases">
        <title>Draft genome of Azohydromonas lata strain H1 (DSM1123), a polyhydroxyalkanoate producer.</title>
        <authorList>
            <person name="Traversa D."/>
            <person name="D'Addabbo P."/>
            <person name="Pazzani C."/>
            <person name="Manzari C."/>
            <person name="Chiara M."/>
            <person name="Scrascia M."/>
        </authorList>
    </citation>
    <scope>NUCLEOTIDE SEQUENCE [LARGE SCALE GENOMIC DNA]</scope>
    <source>
        <strain evidence="13 14">H1</strain>
    </source>
</reference>
<evidence type="ECO:0000256" key="8">
    <source>
        <dbReference type="ARBA" id="ARBA00023114"/>
    </source>
</evidence>
<dbReference type="Gene3D" id="2.40.160.10">
    <property type="entry name" value="Porin"/>
    <property type="match status" value="1"/>
</dbReference>
<keyword evidence="4" id="KW-1134">Transmembrane beta strand</keyword>
<evidence type="ECO:0000313" key="14">
    <source>
        <dbReference type="Proteomes" id="UP001293718"/>
    </source>
</evidence>
<feature type="chain" id="PRO_5046629986" evidence="11">
    <location>
        <begin position="21"/>
        <end position="370"/>
    </location>
</feature>
<dbReference type="Proteomes" id="UP001293718">
    <property type="component" value="Unassembled WGS sequence"/>
</dbReference>
<dbReference type="InterPro" id="IPR050298">
    <property type="entry name" value="Gram-neg_bact_OMP"/>
</dbReference>
<evidence type="ECO:0000256" key="5">
    <source>
        <dbReference type="ARBA" id="ARBA00022692"/>
    </source>
</evidence>
<keyword evidence="14" id="KW-1185">Reference proteome</keyword>
<evidence type="ECO:0000259" key="12">
    <source>
        <dbReference type="Pfam" id="PF13609"/>
    </source>
</evidence>
<evidence type="ECO:0000256" key="1">
    <source>
        <dbReference type="ARBA" id="ARBA00004571"/>
    </source>
</evidence>
<organism evidence="13 14">
    <name type="scientific">Azohydromonas lata</name>
    <dbReference type="NCBI Taxonomy" id="45677"/>
    <lineage>
        <taxon>Bacteria</taxon>
        <taxon>Pseudomonadati</taxon>
        <taxon>Pseudomonadota</taxon>
        <taxon>Betaproteobacteria</taxon>
        <taxon>Burkholderiales</taxon>
        <taxon>Sphaerotilaceae</taxon>
        <taxon>Azohydromonas</taxon>
    </lineage>
</organism>
<dbReference type="PANTHER" id="PTHR34501">
    <property type="entry name" value="PROTEIN YDDL-RELATED"/>
    <property type="match status" value="1"/>
</dbReference>
<dbReference type="CDD" id="cd00342">
    <property type="entry name" value="gram_neg_porins"/>
    <property type="match status" value="1"/>
</dbReference>
<dbReference type="InterPro" id="IPR033900">
    <property type="entry name" value="Gram_neg_porin_domain"/>
</dbReference>
<sequence length="370" mass="38403">MFKQTIWAAGLGAACVAAIAQSSVTLGGTMDVGVRHVKNGSLGSNTSEISGNNTTSKLIIRGNEELGNGLSAGFYLDATILGDTGQAGAATPAGQLWDRRSTVSVASKTLGELRLGRDWVPTHLVWTSMDPFSTLGIAGANSFRNFAASRALGQAFGALPDAQQANPTLRVSNAIEYFLPSGLGGFYGQLVVTLDERGTTAAGSTKGRGFRLGWAGKGLDVGAAQFTTSNATGGENFKDQVYGAGYDFGFARLSLAQRRWVFGPDRSVNTLLAAQIPAGPGFVKLTYLRLDQKGATAAQSANDAHLIGAGYVYNLSKRTALYAHASRISNDGAASFAVAGGPAVSGNPAAANYFGGQRSTAYELGLRHDF</sequence>
<keyword evidence="8" id="KW-0626">Porin</keyword>
<dbReference type="SUPFAM" id="SSF56935">
    <property type="entry name" value="Porins"/>
    <property type="match status" value="1"/>
</dbReference>
<evidence type="ECO:0000256" key="10">
    <source>
        <dbReference type="ARBA" id="ARBA00023237"/>
    </source>
</evidence>
<keyword evidence="7" id="KW-0406">Ion transport</keyword>
<evidence type="ECO:0000256" key="11">
    <source>
        <dbReference type="SAM" id="SignalP"/>
    </source>
</evidence>
<proteinExistence type="predicted"/>
<dbReference type="Pfam" id="PF13609">
    <property type="entry name" value="Porin_4"/>
    <property type="match status" value="1"/>
</dbReference>
<evidence type="ECO:0000256" key="3">
    <source>
        <dbReference type="ARBA" id="ARBA00022448"/>
    </source>
</evidence>
<comment type="caution">
    <text evidence="13">The sequence shown here is derived from an EMBL/GenBank/DDBJ whole genome shotgun (WGS) entry which is preliminary data.</text>
</comment>
<evidence type="ECO:0000256" key="7">
    <source>
        <dbReference type="ARBA" id="ARBA00023065"/>
    </source>
</evidence>
<dbReference type="PROSITE" id="PS51257">
    <property type="entry name" value="PROKAR_LIPOPROTEIN"/>
    <property type="match status" value="1"/>
</dbReference>